<evidence type="ECO:0000256" key="3">
    <source>
        <dbReference type="ARBA" id="ARBA00004496"/>
    </source>
</evidence>
<comment type="cofactor">
    <cofactor evidence="2">
        <name>Mg(2+)</name>
        <dbReference type="ChEBI" id="CHEBI:18420"/>
    </cofactor>
</comment>
<dbReference type="GO" id="GO:0005524">
    <property type="term" value="F:ATP binding"/>
    <property type="evidence" value="ECO:0007669"/>
    <property type="project" value="UniProtKB-UniRule"/>
</dbReference>
<keyword evidence="11" id="KW-0573">Peptidoglycan synthesis</keyword>
<evidence type="ECO:0000256" key="9">
    <source>
        <dbReference type="ARBA" id="ARBA00022840"/>
    </source>
</evidence>
<evidence type="ECO:0000256" key="10">
    <source>
        <dbReference type="ARBA" id="ARBA00022960"/>
    </source>
</evidence>
<dbReference type="SUPFAM" id="SSF52440">
    <property type="entry name" value="PreATP-grasp domain"/>
    <property type="match status" value="1"/>
</dbReference>
<organism evidence="16 17">
    <name type="scientific">Candidatus Kutchimonas denitrificans</name>
    <dbReference type="NCBI Taxonomy" id="3056748"/>
    <lineage>
        <taxon>Bacteria</taxon>
        <taxon>Pseudomonadati</taxon>
        <taxon>Gemmatimonadota</taxon>
        <taxon>Gemmatimonadia</taxon>
        <taxon>Candidatus Palauibacterales</taxon>
        <taxon>Candidatus Palauibacteraceae</taxon>
        <taxon>Candidatus Kutchimonas</taxon>
    </lineage>
</organism>
<reference evidence="16 17" key="1">
    <citation type="submission" date="2020-01" db="EMBL/GenBank/DDBJ databases">
        <title>Genomes assembled from Gulf of Kutch pelagic sediment metagenomes.</title>
        <authorList>
            <person name="Chandrashekar M."/>
            <person name="Mahajan M.S."/>
            <person name="Dave K.J."/>
            <person name="Vatsa P."/>
            <person name="Nathani N.M."/>
        </authorList>
    </citation>
    <scope>NUCLEOTIDE SEQUENCE [LARGE SCALE GENOMIC DNA]</scope>
    <source>
        <strain evidence="16">KS3-K002</strain>
    </source>
</reference>
<dbReference type="GO" id="GO:0009252">
    <property type="term" value="P:peptidoglycan biosynthetic process"/>
    <property type="evidence" value="ECO:0007669"/>
    <property type="project" value="UniProtKB-KW"/>
</dbReference>
<evidence type="ECO:0000259" key="15">
    <source>
        <dbReference type="PROSITE" id="PS50975"/>
    </source>
</evidence>
<dbReference type="SMART" id="SM01209">
    <property type="entry name" value="GARS_A"/>
    <property type="match status" value="1"/>
</dbReference>
<dbReference type="GO" id="GO:0008360">
    <property type="term" value="P:regulation of cell shape"/>
    <property type="evidence" value="ECO:0007669"/>
    <property type="project" value="UniProtKB-KW"/>
</dbReference>
<evidence type="ECO:0000256" key="2">
    <source>
        <dbReference type="ARBA" id="ARBA00001946"/>
    </source>
</evidence>
<comment type="catalytic activity">
    <reaction evidence="13">
        <text>2 D-alanine + ATP = D-alanyl-D-alanine + ADP + phosphate + H(+)</text>
        <dbReference type="Rhea" id="RHEA:11224"/>
        <dbReference type="ChEBI" id="CHEBI:15378"/>
        <dbReference type="ChEBI" id="CHEBI:30616"/>
        <dbReference type="ChEBI" id="CHEBI:43474"/>
        <dbReference type="ChEBI" id="CHEBI:57416"/>
        <dbReference type="ChEBI" id="CHEBI:57822"/>
        <dbReference type="ChEBI" id="CHEBI:456216"/>
        <dbReference type="EC" id="6.3.2.4"/>
    </reaction>
</comment>
<keyword evidence="7" id="KW-0436">Ligase</keyword>
<evidence type="ECO:0000256" key="14">
    <source>
        <dbReference type="PROSITE-ProRule" id="PRU00409"/>
    </source>
</evidence>
<keyword evidence="8 14" id="KW-0547">Nucleotide-binding</keyword>
<dbReference type="InterPro" id="IPR000291">
    <property type="entry name" value="D-Ala_lig_Van_CS"/>
</dbReference>
<evidence type="ECO:0000256" key="11">
    <source>
        <dbReference type="ARBA" id="ARBA00022984"/>
    </source>
</evidence>
<keyword evidence="12" id="KW-0961">Cell wall biogenesis/degradation</keyword>
<evidence type="ECO:0000256" key="5">
    <source>
        <dbReference type="ARBA" id="ARBA00012216"/>
    </source>
</evidence>
<evidence type="ECO:0000256" key="13">
    <source>
        <dbReference type="ARBA" id="ARBA00047614"/>
    </source>
</evidence>
<dbReference type="PROSITE" id="PS00844">
    <property type="entry name" value="DALA_DALA_LIGASE_2"/>
    <property type="match status" value="1"/>
</dbReference>
<evidence type="ECO:0000256" key="4">
    <source>
        <dbReference type="ARBA" id="ARBA00010871"/>
    </source>
</evidence>
<dbReference type="GO" id="GO:0005737">
    <property type="term" value="C:cytoplasm"/>
    <property type="evidence" value="ECO:0007669"/>
    <property type="project" value="UniProtKB-SubCell"/>
</dbReference>
<dbReference type="EC" id="6.3.2.4" evidence="5"/>
<sequence>MYAEWDDEETIAAIERALSAAGEVVRLEANADFPFQLRDTQPDIVFNFAEGIGGASRESFVPAFCEFWGIPYTGSDPLTLGICLDKARTKETLSHHGIPTPEFQVVECPDDVQRTLPLPVIVKPLHEGSSKGITQRSFCTTWREARDEVARVVERYREPAIIEEFLDGREFTVAVLGNDGDGRTLPIVELDYSTLPGGAQPLYGFEAKWVWDRPQKPLDIFQCPARCEPELQRRIEEIAMAAFRSLRCRDWGRIDVRCDRTGTPHIIEVNPIPGVIPDPAANSCYPKAARAAGFSFDDVILKVLAAAAARYDLRVFD</sequence>
<dbReference type="Pfam" id="PF07478">
    <property type="entry name" value="Dala_Dala_lig_C"/>
    <property type="match status" value="1"/>
</dbReference>
<dbReference type="EMBL" id="JAACAK010000083">
    <property type="protein sequence ID" value="NIR75465.1"/>
    <property type="molecule type" value="Genomic_DNA"/>
</dbReference>
<evidence type="ECO:0000256" key="7">
    <source>
        <dbReference type="ARBA" id="ARBA00022598"/>
    </source>
</evidence>
<dbReference type="Proteomes" id="UP000702544">
    <property type="component" value="Unassembled WGS sequence"/>
</dbReference>
<evidence type="ECO:0000256" key="1">
    <source>
        <dbReference type="ARBA" id="ARBA00001936"/>
    </source>
</evidence>
<dbReference type="InterPro" id="IPR013815">
    <property type="entry name" value="ATP_grasp_subdomain_1"/>
</dbReference>
<keyword evidence="9 14" id="KW-0067">ATP-binding</keyword>
<evidence type="ECO:0000313" key="17">
    <source>
        <dbReference type="Proteomes" id="UP000702544"/>
    </source>
</evidence>
<dbReference type="PANTHER" id="PTHR23132:SF23">
    <property type="entry name" value="D-ALANINE--D-ALANINE LIGASE B"/>
    <property type="match status" value="1"/>
</dbReference>
<dbReference type="AlphaFoldDB" id="A0AAE5CCB6"/>
<dbReference type="InterPro" id="IPR011761">
    <property type="entry name" value="ATP-grasp"/>
</dbReference>
<gene>
    <name evidence="16" type="ORF">GWO12_10215</name>
</gene>
<dbReference type="Gene3D" id="3.30.1490.20">
    <property type="entry name" value="ATP-grasp fold, A domain"/>
    <property type="match status" value="1"/>
</dbReference>
<dbReference type="InterPro" id="IPR016185">
    <property type="entry name" value="PreATP-grasp_dom_sf"/>
</dbReference>
<keyword evidence="6" id="KW-0963">Cytoplasm</keyword>
<accession>A0AAE5CCB6</accession>
<dbReference type="SUPFAM" id="SSF56059">
    <property type="entry name" value="Glutathione synthetase ATP-binding domain-like"/>
    <property type="match status" value="1"/>
</dbReference>
<name>A0AAE5CCB6_9BACT</name>
<evidence type="ECO:0000256" key="12">
    <source>
        <dbReference type="ARBA" id="ARBA00023316"/>
    </source>
</evidence>
<comment type="cofactor">
    <cofactor evidence="1">
        <name>Mn(2+)</name>
        <dbReference type="ChEBI" id="CHEBI:29035"/>
    </cofactor>
</comment>
<dbReference type="GO" id="GO:0071555">
    <property type="term" value="P:cell wall organization"/>
    <property type="evidence" value="ECO:0007669"/>
    <property type="project" value="UniProtKB-KW"/>
</dbReference>
<dbReference type="PANTHER" id="PTHR23132">
    <property type="entry name" value="D-ALANINE--D-ALANINE LIGASE"/>
    <property type="match status" value="1"/>
</dbReference>
<feature type="domain" description="ATP-grasp" evidence="15">
    <location>
        <begin position="90"/>
        <end position="305"/>
    </location>
</feature>
<dbReference type="GO" id="GO:0046872">
    <property type="term" value="F:metal ion binding"/>
    <property type="evidence" value="ECO:0007669"/>
    <property type="project" value="InterPro"/>
</dbReference>
<evidence type="ECO:0000256" key="6">
    <source>
        <dbReference type="ARBA" id="ARBA00022490"/>
    </source>
</evidence>
<dbReference type="Gene3D" id="3.30.470.20">
    <property type="entry name" value="ATP-grasp fold, B domain"/>
    <property type="match status" value="1"/>
</dbReference>
<comment type="caution">
    <text evidence="16">The sequence shown here is derived from an EMBL/GenBank/DDBJ whole genome shotgun (WGS) entry which is preliminary data.</text>
</comment>
<dbReference type="PROSITE" id="PS50975">
    <property type="entry name" value="ATP_GRASP"/>
    <property type="match status" value="1"/>
</dbReference>
<comment type="subcellular location">
    <subcellularLocation>
        <location evidence="3">Cytoplasm</location>
    </subcellularLocation>
</comment>
<dbReference type="GO" id="GO:0008716">
    <property type="term" value="F:D-alanine-D-alanine ligase activity"/>
    <property type="evidence" value="ECO:0007669"/>
    <property type="project" value="UniProtKB-EC"/>
</dbReference>
<evidence type="ECO:0000313" key="16">
    <source>
        <dbReference type="EMBL" id="NIR75465.1"/>
    </source>
</evidence>
<comment type="similarity">
    <text evidence="4">Belongs to the D-alanine--D-alanine ligase family.</text>
</comment>
<proteinExistence type="inferred from homology"/>
<evidence type="ECO:0000256" key="8">
    <source>
        <dbReference type="ARBA" id="ARBA00022741"/>
    </source>
</evidence>
<dbReference type="InterPro" id="IPR011095">
    <property type="entry name" value="Dala_Dala_lig_C"/>
</dbReference>
<protein>
    <recommendedName>
        <fullName evidence="5">D-alanine--D-alanine ligase</fullName>
        <ecNumber evidence="5">6.3.2.4</ecNumber>
    </recommendedName>
</protein>
<keyword evidence="10" id="KW-0133">Cell shape</keyword>